<dbReference type="SUPFAM" id="SSF51905">
    <property type="entry name" value="FAD/NAD(P)-binding domain"/>
    <property type="match status" value="1"/>
</dbReference>
<evidence type="ECO:0000313" key="8">
    <source>
        <dbReference type="Proteomes" id="UP001495910"/>
    </source>
</evidence>
<dbReference type="PANTHER" id="PTHR42784">
    <property type="entry name" value="PYRANOSE 2-OXIDASE"/>
    <property type="match status" value="1"/>
</dbReference>
<comment type="similarity">
    <text evidence="2">Belongs to the GMC oxidoreductase family.</text>
</comment>
<evidence type="ECO:0000256" key="4">
    <source>
        <dbReference type="ARBA" id="ARBA00022827"/>
    </source>
</evidence>
<dbReference type="InterPro" id="IPR023753">
    <property type="entry name" value="FAD/NAD-binding_dom"/>
</dbReference>
<evidence type="ECO:0000313" key="7">
    <source>
        <dbReference type="EMBL" id="MEM4989472.1"/>
    </source>
</evidence>
<evidence type="ECO:0000256" key="2">
    <source>
        <dbReference type="ARBA" id="ARBA00010790"/>
    </source>
</evidence>
<comment type="cofactor">
    <cofactor evidence="1">
        <name>FAD</name>
        <dbReference type="ChEBI" id="CHEBI:57692"/>
    </cofactor>
</comment>
<evidence type="ECO:0000256" key="5">
    <source>
        <dbReference type="ARBA" id="ARBA00023002"/>
    </source>
</evidence>
<keyword evidence="5" id="KW-0560">Oxidoreductase</keyword>
<dbReference type="PANTHER" id="PTHR42784:SF1">
    <property type="entry name" value="PYRANOSE 2-OXIDASE"/>
    <property type="match status" value="1"/>
</dbReference>
<keyword evidence="3" id="KW-0285">Flavoprotein</keyword>
<comment type="caution">
    <text evidence="7">The sequence shown here is derived from an EMBL/GenBank/DDBJ whole genome shotgun (WGS) entry which is preliminary data.</text>
</comment>
<dbReference type="EMBL" id="JBANDC010000014">
    <property type="protein sequence ID" value="MEM4989472.1"/>
    <property type="molecule type" value="Genomic_DNA"/>
</dbReference>
<organism evidence="7 8">
    <name type="scientific">Collimonas rhizosphaerae</name>
    <dbReference type="NCBI Taxonomy" id="3126357"/>
    <lineage>
        <taxon>Bacteria</taxon>
        <taxon>Pseudomonadati</taxon>
        <taxon>Pseudomonadota</taxon>
        <taxon>Betaproteobacteria</taxon>
        <taxon>Burkholderiales</taxon>
        <taxon>Oxalobacteraceae</taxon>
        <taxon>Collimonas</taxon>
    </lineage>
</organism>
<name>A0ABU9PZN0_9BURK</name>
<sequence length="526" mass="56137">MTADFDVIIVGSGPAGVSAAFPLVAAGKKVLMVDGGNSPAGELPRQPFLAAREYDQEQWKWMIGSDLHALGMHDAISPKMRVPAHAKVFSEFNAANYINSENFVAIGSLAQGGLSNAWGCGVARFSSAELEEFPCLPSELENAYRLVAQRIGISGPKADDLSDYFGLDSWSQPPIAMDALHEHMYSRYEKHRQSLNGTGFRLGRSRIAVLSQDLGRRQGCNNQGNCLYGCDRGALYSASTDLAALKLFPNFYHQTMVVDALRQGDGHWLIEGAAGKQVKSISGSRILLAAGTLATTRLALNALQLQQSVRLLSCPTAAFVLCLPSSFGAARHTGFGLGQLSFVLSLRDDIHVLGSTFATSGLPISEFVNYLPLRRRYGVDLLKALLSSCVVGNLFLPGNLSDNHVSVDGTGALHIKGGFKEETGELLKTAGSRLRKAYAQLGAYMLPMSFTPAKAGADIHYAGTLPMRINPVPGETGSTGELFGLAGVHVVDGAALPLLSEKSHTLTIMANATRIGERLAVGYHCA</sequence>
<dbReference type="RefSeq" id="WP_342830668.1">
    <property type="nucleotide sequence ID" value="NZ_JBANDC010000014.1"/>
</dbReference>
<dbReference type="InterPro" id="IPR051473">
    <property type="entry name" value="P2Ox-like"/>
</dbReference>
<keyword evidence="4" id="KW-0274">FAD</keyword>
<evidence type="ECO:0000256" key="1">
    <source>
        <dbReference type="ARBA" id="ARBA00001974"/>
    </source>
</evidence>
<evidence type="ECO:0000256" key="3">
    <source>
        <dbReference type="ARBA" id="ARBA00022630"/>
    </source>
</evidence>
<dbReference type="PRINTS" id="PR00411">
    <property type="entry name" value="PNDRDTASEI"/>
</dbReference>
<accession>A0ABU9PZN0</accession>
<gene>
    <name evidence="7" type="ORF">V8G57_18950</name>
</gene>
<evidence type="ECO:0000259" key="6">
    <source>
        <dbReference type="Pfam" id="PF07992"/>
    </source>
</evidence>
<protein>
    <submittedName>
        <fullName evidence="7">FAD-dependent oxidoreductase</fullName>
    </submittedName>
</protein>
<keyword evidence="8" id="KW-1185">Reference proteome</keyword>
<dbReference type="Pfam" id="PF07992">
    <property type="entry name" value="Pyr_redox_2"/>
    <property type="match status" value="1"/>
</dbReference>
<reference evidence="7 8" key="1">
    <citation type="submission" date="2024-02" db="EMBL/GenBank/DDBJ databases">
        <title>Draft genome sequence of Collimonas sp. strain H4R21, an effective mineral-weathering bacterial strain isolated from the beech rhizosphere.</title>
        <authorList>
            <person name="Morin E."/>
            <person name="Uroz S."/>
            <person name="Leveau J.H.J."/>
            <person name="Kumar R."/>
            <person name="Rey M.W."/>
            <person name="Pham J."/>
        </authorList>
    </citation>
    <scope>NUCLEOTIDE SEQUENCE [LARGE SCALE GENOMIC DNA]</scope>
    <source>
        <strain evidence="7 8">H4R21</strain>
    </source>
</reference>
<feature type="domain" description="FAD/NAD(P)-binding" evidence="6">
    <location>
        <begin position="5"/>
        <end position="57"/>
    </location>
</feature>
<dbReference type="InterPro" id="IPR036188">
    <property type="entry name" value="FAD/NAD-bd_sf"/>
</dbReference>
<dbReference type="Gene3D" id="3.50.50.60">
    <property type="entry name" value="FAD/NAD(P)-binding domain"/>
    <property type="match status" value="1"/>
</dbReference>
<dbReference type="Proteomes" id="UP001495910">
    <property type="component" value="Unassembled WGS sequence"/>
</dbReference>
<proteinExistence type="inferred from homology"/>